<dbReference type="InterPro" id="IPR002404">
    <property type="entry name" value="IRS_PTB"/>
</dbReference>
<protein>
    <recommendedName>
        <fullName evidence="3">IRS-type PTB domain-containing protein</fullName>
    </recommendedName>
</protein>
<dbReference type="InterPro" id="IPR050996">
    <property type="entry name" value="Docking_Protein_DOK"/>
</dbReference>
<dbReference type="Gene3D" id="2.30.29.30">
    <property type="entry name" value="Pleckstrin-homology domain (PH domain)/Phosphotyrosine-binding domain (PTB)"/>
    <property type="match status" value="2"/>
</dbReference>
<reference evidence="4" key="1">
    <citation type="submission" date="2025-08" db="UniProtKB">
        <authorList>
            <consortium name="Ensembl"/>
        </authorList>
    </citation>
    <scope>IDENTIFICATION</scope>
</reference>
<dbReference type="InterPro" id="IPR037751">
    <property type="entry name" value="Dok1/2/3_PTB"/>
</dbReference>
<dbReference type="CDD" id="cd01203">
    <property type="entry name" value="PTB_DOK1_DOK2_DOK3"/>
    <property type="match status" value="1"/>
</dbReference>
<dbReference type="AlphaFoldDB" id="A0A8C9Z6T2"/>
<dbReference type="GO" id="GO:0043410">
    <property type="term" value="P:positive regulation of MAPK cascade"/>
    <property type="evidence" value="ECO:0007669"/>
    <property type="project" value="TreeGrafter"/>
</dbReference>
<dbReference type="PANTHER" id="PTHR21258:SF46">
    <property type="entry name" value="DOCKING PROTEIN 1"/>
    <property type="match status" value="1"/>
</dbReference>
<dbReference type="PANTHER" id="PTHR21258">
    <property type="entry name" value="DOCKING PROTEIN RELATED"/>
    <property type="match status" value="1"/>
</dbReference>
<name>A0A8C9Z6T2_SANLU</name>
<sequence length="461" mass="50585">MLCPPGAGAEGDHVSGVRRHYQPHVDRKVKVLRLSELISVLRLPPNAEACPMENMSAFCVETRDRTMVFAALKNDCVEWVEKLCLRTFQRGVASGSTQLHMEENQIYASADEDSEFWVMVQKTDAATRCGLQGSYWLQVGREALLLRETQKKIVREWPYEWLRRYGKDKLALTIEAGRRCDSGPGTFIFETQQAEKIFALIQSNQNQEGQKVMVTNIQAHSPLPRIPDMTSIAAILENKLRTQDSKCAALEDSVHAQEDLVGSSESASVQPAPITLMPLPLVPTHGSHSGRHLDGQSEAVYADPADCIQPVPKAPPTMALYVDPASVLPLKPPSSRDSVTPSPNSSTSHPCFPPDQPDSVYAEVYDKISPAQNKDGADDEPIYTEPMSEEEKSDKKESKADPFAHLYAQVCKTTPSFSLSSSSNTIPSCSASSPAMTASMSTTKATTQSLDDVIYENLGTI</sequence>
<dbReference type="InterPro" id="IPR011993">
    <property type="entry name" value="PH-like_dom_sf"/>
</dbReference>
<dbReference type="Proteomes" id="UP000694568">
    <property type="component" value="Unplaced"/>
</dbReference>
<dbReference type="GO" id="GO:0005737">
    <property type="term" value="C:cytoplasm"/>
    <property type="evidence" value="ECO:0007669"/>
    <property type="project" value="TreeGrafter"/>
</dbReference>
<dbReference type="PROSITE" id="PS51064">
    <property type="entry name" value="IRS_PTB"/>
    <property type="match status" value="1"/>
</dbReference>
<feature type="compositionally biased region" description="Basic and acidic residues" evidence="2">
    <location>
        <begin position="389"/>
        <end position="400"/>
    </location>
</feature>
<accession>A0A8C9Z6T2</accession>
<reference evidence="4" key="2">
    <citation type="submission" date="2025-09" db="UniProtKB">
        <authorList>
            <consortium name="Ensembl"/>
        </authorList>
    </citation>
    <scope>IDENTIFICATION</scope>
</reference>
<keyword evidence="5" id="KW-1185">Reference proteome</keyword>
<feature type="domain" description="IRS-type PTB" evidence="3">
    <location>
        <begin position="112"/>
        <end position="215"/>
    </location>
</feature>
<evidence type="ECO:0000313" key="4">
    <source>
        <dbReference type="Ensembl" id="ENSSLUP00000032506.1"/>
    </source>
</evidence>
<organism evidence="4 5">
    <name type="scientific">Sander lucioperca</name>
    <name type="common">Pike-perch</name>
    <name type="synonym">Perca lucioperca</name>
    <dbReference type="NCBI Taxonomy" id="283035"/>
    <lineage>
        <taxon>Eukaryota</taxon>
        <taxon>Metazoa</taxon>
        <taxon>Chordata</taxon>
        <taxon>Craniata</taxon>
        <taxon>Vertebrata</taxon>
        <taxon>Euteleostomi</taxon>
        <taxon>Actinopterygii</taxon>
        <taxon>Neopterygii</taxon>
        <taxon>Teleostei</taxon>
        <taxon>Neoteleostei</taxon>
        <taxon>Acanthomorphata</taxon>
        <taxon>Eupercaria</taxon>
        <taxon>Perciformes</taxon>
        <taxon>Percoidei</taxon>
        <taxon>Percidae</taxon>
        <taxon>Luciopercinae</taxon>
        <taxon>Sander</taxon>
    </lineage>
</organism>
<evidence type="ECO:0000256" key="2">
    <source>
        <dbReference type="SAM" id="MobiDB-lite"/>
    </source>
</evidence>
<evidence type="ECO:0000313" key="5">
    <source>
        <dbReference type="Proteomes" id="UP000694568"/>
    </source>
</evidence>
<feature type="region of interest" description="Disordered" evidence="2">
    <location>
        <begin position="329"/>
        <end position="400"/>
    </location>
</feature>
<keyword evidence="1" id="KW-0597">Phosphoprotein</keyword>
<proteinExistence type="predicted"/>
<dbReference type="SUPFAM" id="SSF50729">
    <property type="entry name" value="PH domain-like"/>
    <property type="match status" value="1"/>
</dbReference>
<dbReference type="GO" id="GO:0007265">
    <property type="term" value="P:Ras protein signal transduction"/>
    <property type="evidence" value="ECO:0007669"/>
    <property type="project" value="TreeGrafter"/>
</dbReference>
<dbReference type="Pfam" id="PF02174">
    <property type="entry name" value="IRS"/>
    <property type="match status" value="1"/>
</dbReference>
<dbReference type="GeneTree" id="ENSGT00940000155980"/>
<dbReference type="GO" id="GO:0007169">
    <property type="term" value="P:cell surface receptor protein tyrosine kinase signaling pathway"/>
    <property type="evidence" value="ECO:0007669"/>
    <property type="project" value="TreeGrafter"/>
</dbReference>
<evidence type="ECO:0000256" key="1">
    <source>
        <dbReference type="ARBA" id="ARBA00022553"/>
    </source>
</evidence>
<dbReference type="SMART" id="SM00310">
    <property type="entry name" value="PTBI"/>
    <property type="match status" value="1"/>
</dbReference>
<dbReference type="Ensembl" id="ENSSLUT00000033533.1">
    <property type="protein sequence ID" value="ENSSLUP00000032506.1"/>
    <property type="gene ID" value="ENSSLUG00000014498.1"/>
</dbReference>
<dbReference type="SMART" id="SM01244">
    <property type="entry name" value="IRS"/>
    <property type="match status" value="1"/>
</dbReference>
<evidence type="ECO:0000259" key="3">
    <source>
        <dbReference type="PROSITE" id="PS51064"/>
    </source>
</evidence>
<feature type="compositionally biased region" description="Polar residues" evidence="2">
    <location>
        <begin position="335"/>
        <end position="349"/>
    </location>
</feature>